<keyword evidence="8" id="KW-0496">Mitochondrion</keyword>
<evidence type="ECO:0000256" key="14">
    <source>
        <dbReference type="ARBA" id="ARBA00066447"/>
    </source>
</evidence>
<sequence>MAKKLFPKLLTVYCQETLIPYISRATFATSNTMQKQTCKFLIAGGGTGGITMASRILRLGEKDVTVVEPSENHYYQPYWTLVGGQKKSLPDSCRPTSSVMPQGVNWVKDKIVEIDPLSNSVRTANGGKIEYSYLVVALGLRLAFEKIKGLPAAFESKGVCSNYSSQTVGKTAQALNDFVKGNAIFTQPVNPIKCAGAPQKIMYLAEEYFFKKGKRADANIIFNTALPTIFSCPKYAAALREVAKSKNITVNYFHSLVEVKPDFKEAIFAKLNEEGKTVGTEIFPYEMLHVVPPMIAPPVIANSPLADHTGFMDVHKNTLQSMKFPNVFGIGDCINVPTSKTAAAVAGQCGVLAKNIKQALKGKEINHRYFGYTSCPLVTGYNKGILAEFDYKLEAVETLPINQAKERYISYYMKKDLMPFIYWNLMLKGLWPGPGPLRKLLHLGFSS</sequence>
<evidence type="ECO:0000256" key="3">
    <source>
        <dbReference type="ARBA" id="ARBA00022630"/>
    </source>
</evidence>
<evidence type="ECO:0000256" key="1">
    <source>
        <dbReference type="ARBA" id="ARBA00001974"/>
    </source>
</evidence>
<evidence type="ECO:0000256" key="16">
    <source>
        <dbReference type="ARBA" id="ARBA00082958"/>
    </source>
</evidence>
<comment type="function">
    <text evidence="12">Catalyzes the oxidation of hydrogen sulfide with the help of a quinone, such as ubiquinone-10, giving rise to thiosulfate and ultimately to sulfane (molecular sulfur) atoms. Requires an additional electron acceptor; can use sulfite, sulfide or cyanide (in vitro). It is believed the in vivo electron acceptor is glutathione.</text>
</comment>
<comment type="catalytic activity">
    <reaction evidence="11">
        <text>a quinone + hydrogen sulfide + glutathione + H(+) = S-sulfanylglutathione + a quinol</text>
        <dbReference type="Rhea" id="RHEA:55156"/>
        <dbReference type="ChEBI" id="CHEBI:15378"/>
        <dbReference type="ChEBI" id="CHEBI:24646"/>
        <dbReference type="ChEBI" id="CHEBI:29919"/>
        <dbReference type="ChEBI" id="CHEBI:57925"/>
        <dbReference type="ChEBI" id="CHEBI:58905"/>
        <dbReference type="ChEBI" id="CHEBI:132124"/>
        <dbReference type="EC" id="1.8.5.8"/>
    </reaction>
    <physiologicalReaction direction="left-to-right" evidence="11">
        <dbReference type="Rhea" id="RHEA:55157"/>
    </physiologicalReaction>
</comment>
<comment type="cofactor">
    <cofactor evidence="1">
        <name>FAD</name>
        <dbReference type="ChEBI" id="CHEBI:57692"/>
    </cofactor>
</comment>
<keyword evidence="19" id="KW-1185">Reference proteome</keyword>
<dbReference type="OrthoDB" id="5376590at2759"/>
<dbReference type="GO" id="GO:0070221">
    <property type="term" value="P:sulfide oxidation, using sulfide:quinone oxidoreductase"/>
    <property type="evidence" value="ECO:0007669"/>
    <property type="project" value="TreeGrafter"/>
</dbReference>
<evidence type="ECO:0000256" key="12">
    <source>
        <dbReference type="ARBA" id="ARBA00059167"/>
    </source>
</evidence>
<evidence type="ECO:0000256" key="13">
    <source>
        <dbReference type="ARBA" id="ARBA00060891"/>
    </source>
</evidence>
<evidence type="ECO:0000256" key="15">
    <source>
        <dbReference type="ARBA" id="ARBA00070160"/>
    </source>
</evidence>
<evidence type="ECO:0000313" key="19">
    <source>
        <dbReference type="Proteomes" id="UP000054359"/>
    </source>
</evidence>
<keyword evidence="3" id="KW-0285">Flavoprotein</keyword>
<evidence type="ECO:0000256" key="8">
    <source>
        <dbReference type="ARBA" id="ARBA00023128"/>
    </source>
</evidence>
<dbReference type="FunFam" id="3.50.50.60:FF:000034">
    <property type="entry name" value="sulfide:quinone oxidoreductase, mitochondrial"/>
    <property type="match status" value="1"/>
</dbReference>
<dbReference type="SUPFAM" id="SSF51905">
    <property type="entry name" value="FAD/NAD(P)-binding domain"/>
    <property type="match status" value="2"/>
</dbReference>
<evidence type="ECO:0000256" key="9">
    <source>
        <dbReference type="ARBA" id="ARBA00051038"/>
    </source>
</evidence>
<dbReference type="GO" id="GO:0071949">
    <property type="term" value="F:FAD binding"/>
    <property type="evidence" value="ECO:0007669"/>
    <property type="project" value="TreeGrafter"/>
</dbReference>
<evidence type="ECO:0000256" key="2">
    <source>
        <dbReference type="ARBA" id="ARBA00004173"/>
    </source>
</evidence>
<name>A0A087US72_STEMI</name>
<comment type="catalytic activity">
    <reaction evidence="10">
        <text>ubiquinone-10 + hydrogen sulfide + glutathione + H(+) = S-sulfanylglutathione + ubiquinol-10</text>
        <dbReference type="Rhea" id="RHEA:62608"/>
        <dbReference type="ChEBI" id="CHEBI:15378"/>
        <dbReference type="ChEBI" id="CHEBI:29919"/>
        <dbReference type="ChEBI" id="CHEBI:46245"/>
        <dbReference type="ChEBI" id="CHEBI:57925"/>
        <dbReference type="ChEBI" id="CHEBI:58905"/>
        <dbReference type="ChEBI" id="CHEBI:64183"/>
    </reaction>
    <physiologicalReaction direction="left-to-right" evidence="10">
        <dbReference type="Rhea" id="RHEA:62609"/>
    </physiologicalReaction>
</comment>
<dbReference type="PANTHER" id="PTHR10632:SF2">
    <property type="entry name" value="SULFIDE:QUINONE OXIDOREDUCTASE, MITOCHONDRIAL"/>
    <property type="match status" value="1"/>
</dbReference>
<protein>
    <recommendedName>
        <fullName evidence="15">Sulfide:quinone oxidoreductase, mitochondrial</fullName>
        <ecNumber evidence="14">1.8.5.8</ecNumber>
    </recommendedName>
    <alternativeName>
        <fullName evidence="16">Sulfide quinone oxidoreductase</fullName>
    </alternativeName>
</protein>
<evidence type="ECO:0000259" key="17">
    <source>
        <dbReference type="Pfam" id="PF07992"/>
    </source>
</evidence>
<dbReference type="EMBL" id="KK121315">
    <property type="protein sequence ID" value="KFM80211.1"/>
    <property type="molecule type" value="Genomic_DNA"/>
</dbReference>
<dbReference type="EC" id="1.8.5.8" evidence="14"/>
<evidence type="ECO:0000256" key="6">
    <source>
        <dbReference type="ARBA" id="ARBA00022946"/>
    </source>
</evidence>
<evidence type="ECO:0000256" key="10">
    <source>
        <dbReference type="ARBA" id="ARBA00052810"/>
    </source>
</evidence>
<keyword evidence="5" id="KW-0274">FAD</keyword>
<keyword evidence="4" id="KW-0874">Quinone</keyword>
<feature type="non-terminal residue" evidence="18">
    <location>
        <position position="447"/>
    </location>
</feature>
<evidence type="ECO:0000313" key="18">
    <source>
        <dbReference type="EMBL" id="KFM80211.1"/>
    </source>
</evidence>
<comment type="subcellular location">
    <subcellularLocation>
        <location evidence="2">Mitochondrion</location>
    </subcellularLocation>
</comment>
<comment type="catalytic activity">
    <reaction evidence="9">
        <text>ubiquinone-10 + hydrogen sulfide + sulfite + 2 H(+) = ubiquinol-10 + thiosulfate</text>
        <dbReference type="Rhea" id="RHEA:38359"/>
        <dbReference type="ChEBI" id="CHEBI:15378"/>
        <dbReference type="ChEBI" id="CHEBI:17359"/>
        <dbReference type="ChEBI" id="CHEBI:29919"/>
        <dbReference type="ChEBI" id="CHEBI:33542"/>
        <dbReference type="ChEBI" id="CHEBI:46245"/>
        <dbReference type="ChEBI" id="CHEBI:64183"/>
    </reaction>
    <physiologicalReaction direction="left-to-right" evidence="9">
        <dbReference type="Rhea" id="RHEA:38360"/>
    </physiologicalReaction>
</comment>
<comment type="similarity">
    <text evidence="13">Belongs to the SQRD family.</text>
</comment>
<dbReference type="PANTHER" id="PTHR10632">
    <property type="entry name" value="SULFIDE:QUINONE OXIDOREDUCTASE"/>
    <property type="match status" value="1"/>
</dbReference>
<gene>
    <name evidence="18" type="ORF">X975_05150</name>
</gene>
<organism evidence="18 19">
    <name type="scientific">Stegodyphus mimosarum</name>
    <name type="common">African social velvet spider</name>
    <dbReference type="NCBI Taxonomy" id="407821"/>
    <lineage>
        <taxon>Eukaryota</taxon>
        <taxon>Metazoa</taxon>
        <taxon>Ecdysozoa</taxon>
        <taxon>Arthropoda</taxon>
        <taxon>Chelicerata</taxon>
        <taxon>Arachnida</taxon>
        <taxon>Araneae</taxon>
        <taxon>Araneomorphae</taxon>
        <taxon>Entelegynae</taxon>
        <taxon>Eresoidea</taxon>
        <taxon>Eresidae</taxon>
        <taxon>Stegodyphus</taxon>
    </lineage>
</organism>
<reference evidence="18 19" key="1">
    <citation type="submission" date="2013-11" db="EMBL/GenBank/DDBJ databases">
        <title>Genome sequencing of Stegodyphus mimosarum.</title>
        <authorList>
            <person name="Bechsgaard J."/>
        </authorList>
    </citation>
    <scope>NUCLEOTIDE SEQUENCE [LARGE SCALE GENOMIC DNA]</scope>
</reference>
<dbReference type="InterPro" id="IPR036188">
    <property type="entry name" value="FAD/NAD-bd_sf"/>
</dbReference>
<feature type="domain" description="FAD/NAD(P)-binding" evidence="17">
    <location>
        <begin position="40"/>
        <end position="153"/>
    </location>
</feature>
<dbReference type="Proteomes" id="UP000054359">
    <property type="component" value="Unassembled WGS sequence"/>
</dbReference>
<keyword evidence="6" id="KW-0809">Transit peptide</keyword>
<dbReference type="GO" id="GO:0106436">
    <property type="term" value="F:glutathione-dependent sulfide quinone oxidoreductase activity"/>
    <property type="evidence" value="ECO:0007669"/>
    <property type="project" value="UniProtKB-EC"/>
</dbReference>
<dbReference type="InterPro" id="IPR023753">
    <property type="entry name" value="FAD/NAD-binding_dom"/>
</dbReference>
<evidence type="ECO:0000256" key="4">
    <source>
        <dbReference type="ARBA" id="ARBA00022719"/>
    </source>
</evidence>
<dbReference type="OMA" id="ERYSMFI"/>
<dbReference type="GO" id="GO:0005739">
    <property type="term" value="C:mitochondrion"/>
    <property type="evidence" value="ECO:0007669"/>
    <property type="project" value="UniProtKB-SubCell"/>
</dbReference>
<proteinExistence type="inferred from homology"/>
<keyword evidence="7" id="KW-0560">Oxidoreductase</keyword>
<evidence type="ECO:0000256" key="7">
    <source>
        <dbReference type="ARBA" id="ARBA00023002"/>
    </source>
</evidence>
<dbReference type="GO" id="GO:0048038">
    <property type="term" value="F:quinone binding"/>
    <property type="evidence" value="ECO:0007669"/>
    <property type="project" value="UniProtKB-KW"/>
</dbReference>
<accession>A0A087US72</accession>
<dbReference type="STRING" id="407821.A0A087US72"/>
<dbReference type="AlphaFoldDB" id="A0A087US72"/>
<dbReference type="InterPro" id="IPR015904">
    <property type="entry name" value="Sulphide_quinone_reductase"/>
</dbReference>
<dbReference type="GO" id="GO:0070224">
    <property type="term" value="F:sulfide:quinone oxidoreductase activity"/>
    <property type="evidence" value="ECO:0007669"/>
    <property type="project" value="TreeGrafter"/>
</dbReference>
<evidence type="ECO:0000256" key="11">
    <source>
        <dbReference type="ARBA" id="ARBA00052986"/>
    </source>
</evidence>
<evidence type="ECO:0000256" key="5">
    <source>
        <dbReference type="ARBA" id="ARBA00022827"/>
    </source>
</evidence>
<dbReference type="Gene3D" id="3.50.50.60">
    <property type="entry name" value="FAD/NAD(P)-binding domain"/>
    <property type="match status" value="2"/>
</dbReference>
<dbReference type="Pfam" id="PF07992">
    <property type="entry name" value="Pyr_redox_2"/>
    <property type="match status" value="1"/>
</dbReference>